<dbReference type="AlphaFoldDB" id="A0A914HAU7"/>
<dbReference type="GO" id="GO:0005938">
    <property type="term" value="C:cell cortex"/>
    <property type="evidence" value="ECO:0007669"/>
    <property type="project" value="TreeGrafter"/>
</dbReference>
<evidence type="ECO:0000256" key="5">
    <source>
        <dbReference type="SAM" id="MobiDB-lite"/>
    </source>
</evidence>
<feature type="compositionally biased region" description="Basic and acidic residues" evidence="5">
    <location>
        <begin position="301"/>
        <end position="314"/>
    </location>
</feature>
<evidence type="ECO:0000256" key="3">
    <source>
        <dbReference type="ARBA" id="ARBA00023136"/>
    </source>
</evidence>
<evidence type="ECO:0000259" key="6">
    <source>
        <dbReference type="Pfam" id="PF20806"/>
    </source>
</evidence>
<feature type="domain" description="Integrin alpha third immunoglobulin-like" evidence="6">
    <location>
        <begin position="566"/>
        <end position="610"/>
    </location>
</feature>
<feature type="region of interest" description="Disordered" evidence="5">
    <location>
        <begin position="301"/>
        <end position="322"/>
    </location>
</feature>
<reference evidence="8" key="1">
    <citation type="submission" date="2022-11" db="UniProtKB">
        <authorList>
            <consortium name="WormBaseParasite"/>
        </authorList>
    </citation>
    <scope>IDENTIFICATION</scope>
</reference>
<dbReference type="InterPro" id="IPR039867">
    <property type="entry name" value="Furry/Tao3/Mor2"/>
</dbReference>
<name>A0A914HAU7_GLORO</name>
<protein>
    <recommendedName>
        <fullName evidence="6">Integrin alpha third immunoglobulin-like domain-containing protein</fullName>
    </recommendedName>
</protein>
<dbReference type="GO" id="GO:0030427">
    <property type="term" value="C:site of polarized growth"/>
    <property type="evidence" value="ECO:0007669"/>
    <property type="project" value="TreeGrafter"/>
</dbReference>
<dbReference type="Pfam" id="PF20806">
    <property type="entry name" value="Integrin_A_Ig_3"/>
    <property type="match status" value="1"/>
</dbReference>
<dbReference type="SUPFAM" id="SSF69179">
    <property type="entry name" value="Integrin domains"/>
    <property type="match status" value="1"/>
</dbReference>
<dbReference type="Gene3D" id="2.60.40.1530">
    <property type="entry name" value="ntegrin, alpha v. Chain A, domain 4"/>
    <property type="match status" value="1"/>
</dbReference>
<dbReference type="WBParaSite" id="Gr19_v10_g15813.t1">
    <property type="protein sequence ID" value="Gr19_v10_g15813.t1"/>
    <property type="gene ID" value="Gr19_v10_g15813"/>
</dbReference>
<dbReference type="GO" id="GO:0031175">
    <property type="term" value="P:neuron projection development"/>
    <property type="evidence" value="ECO:0007669"/>
    <property type="project" value="TreeGrafter"/>
</dbReference>
<evidence type="ECO:0000256" key="1">
    <source>
        <dbReference type="ARBA" id="ARBA00004479"/>
    </source>
</evidence>
<keyword evidence="7" id="KW-1185">Reference proteome</keyword>
<dbReference type="GO" id="GO:0016020">
    <property type="term" value="C:membrane"/>
    <property type="evidence" value="ECO:0007669"/>
    <property type="project" value="UniProtKB-SubCell"/>
</dbReference>
<dbReference type="InterPro" id="IPR032695">
    <property type="entry name" value="Integrin_dom_sf"/>
</dbReference>
<evidence type="ECO:0000256" key="4">
    <source>
        <dbReference type="ARBA" id="ARBA00023180"/>
    </source>
</evidence>
<proteinExistence type="predicted"/>
<evidence type="ECO:0000256" key="2">
    <source>
        <dbReference type="ARBA" id="ARBA00023037"/>
    </source>
</evidence>
<dbReference type="PANTHER" id="PTHR12295">
    <property type="entry name" value="FURRY-RELATED"/>
    <property type="match status" value="1"/>
</dbReference>
<accession>A0A914HAU7</accession>
<sequence length="618" mass="69572">MSRINLLLELLITRDSTPISTVQQTSKAKEFSEICKQLILVEDEENIKRIQTKREDARNQFHSTHFVGNNRVYFYVHWDLLFSVIKPTARAHSRRRGTFTSRSRATQFISTRSRATQFITSRSGASQFTTTAAYGSAATKEPKASDSGWPLHSNTTIIRWEATDVRDSVVETLLSSANPIVDEICEQTLCLMLYLNEHHPRLLERVVQMCYTKNDLVGIRCFRAILMLFSQREFPCEYISLLCLCQSFASSIELASVRQTAFLHVQLLRHQFLNNTFSPTSLTPIKEISSNSANVQSEIMPKDGAADEAEKSAKDGANCQNSDKNVVTDTPIAAFTSKKEVLTALVQLFSSDQQKSLWEHEEVTQLCWKPDSVKKLECLVHLLVAYLHSSISDLQQPAFGGAFLPNGERTWSESNSVFASNSFSTYRSGRRQHLAQNMANASHPTNASQFQSPSILSGHSRSVSYTQQISTQKFISPPQKVAQKKSSDMRHSLLIGTELLSPTQSDARPLIRSQSATTLKLSEDNANVLLTEKESETISQLLFIGVSMMESNLDNEYFLGLSFVDKCKDGSALCVPLHCHFDYIGRNDSVLIEIRARLWNFTFSANYRAILTNKFYSS</sequence>
<comment type="subcellular location">
    <subcellularLocation>
        <location evidence="1">Membrane</location>
        <topology evidence="1">Single-pass type I membrane protein</topology>
    </subcellularLocation>
</comment>
<dbReference type="GO" id="GO:0007229">
    <property type="term" value="P:integrin-mediated signaling pathway"/>
    <property type="evidence" value="ECO:0007669"/>
    <property type="project" value="UniProtKB-KW"/>
</dbReference>
<evidence type="ECO:0000313" key="8">
    <source>
        <dbReference type="WBParaSite" id="Gr19_v10_g15813.t1"/>
    </source>
</evidence>
<evidence type="ECO:0000313" key="7">
    <source>
        <dbReference type="Proteomes" id="UP000887572"/>
    </source>
</evidence>
<organism evidence="7 8">
    <name type="scientific">Globodera rostochiensis</name>
    <name type="common">Golden nematode worm</name>
    <name type="synonym">Heterodera rostochiensis</name>
    <dbReference type="NCBI Taxonomy" id="31243"/>
    <lineage>
        <taxon>Eukaryota</taxon>
        <taxon>Metazoa</taxon>
        <taxon>Ecdysozoa</taxon>
        <taxon>Nematoda</taxon>
        <taxon>Chromadorea</taxon>
        <taxon>Rhabditida</taxon>
        <taxon>Tylenchina</taxon>
        <taxon>Tylenchomorpha</taxon>
        <taxon>Tylenchoidea</taxon>
        <taxon>Heteroderidae</taxon>
        <taxon>Heteroderinae</taxon>
        <taxon>Globodera</taxon>
    </lineage>
</organism>
<dbReference type="Proteomes" id="UP000887572">
    <property type="component" value="Unplaced"/>
</dbReference>
<keyword evidence="4" id="KW-0325">Glycoprotein</keyword>
<dbReference type="PANTHER" id="PTHR12295:SF30">
    <property type="entry name" value="PROTEIN FURRY"/>
    <property type="match status" value="1"/>
</dbReference>
<keyword evidence="2" id="KW-0401">Integrin</keyword>
<keyword evidence="3" id="KW-0472">Membrane</keyword>
<dbReference type="GO" id="GO:0000902">
    <property type="term" value="P:cell morphogenesis"/>
    <property type="evidence" value="ECO:0007669"/>
    <property type="project" value="InterPro"/>
</dbReference>
<dbReference type="InterPro" id="IPR048286">
    <property type="entry name" value="Integrin_alpha_Ig-like_3"/>
</dbReference>